<feature type="region of interest" description="Disordered" evidence="1">
    <location>
        <begin position="64"/>
        <end position="116"/>
    </location>
</feature>
<keyword evidence="3" id="KW-1185">Reference proteome</keyword>
<dbReference type="Proteomes" id="UP000006906">
    <property type="component" value="Chromosome 9"/>
</dbReference>
<dbReference type="RefSeq" id="XP_042921617.1">
    <property type="nucleotide sequence ID" value="XM_043066320.1"/>
</dbReference>
<evidence type="ECO:0000256" key="1">
    <source>
        <dbReference type="SAM" id="MobiDB-lite"/>
    </source>
</evidence>
<protein>
    <submittedName>
        <fullName evidence="2">Uncharacterized protein</fullName>
    </submittedName>
</protein>
<dbReference type="EMBL" id="CM008970">
    <property type="protein sequence ID" value="PNW79389.1"/>
    <property type="molecule type" value="Genomic_DNA"/>
</dbReference>
<dbReference type="AlphaFoldDB" id="A0A2K3DFT9"/>
<name>A0A2K3DFT9_CHLRE</name>
<dbReference type="InParanoid" id="A0A2K3DFT9"/>
<evidence type="ECO:0000313" key="2">
    <source>
        <dbReference type="EMBL" id="PNW79389.1"/>
    </source>
</evidence>
<proteinExistence type="predicted"/>
<accession>A0A2K3DFT9</accession>
<dbReference type="GeneID" id="66054906"/>
<reference evidence="2 3" key="1">
    <citation type="journal article" date="2007" name="Science">
        <title>The Chlamydomonas genome reveals the evolution of key animal and plant functions.</title>
        <authorList>
            <person name="Merchant S.S."/>
            <person name="Prochnik S.E."/>
            <person name="Vallon O."/>
            <person name="Harris E.H."/>
            <person name="Karpowicz S.J."/>
            <person name="Witman G.B."/>
            <person name="Terry A."/>
            <person name="Salamov A."/>
            <person name="Fritz-Laylin L.K."/>
            <person name="Marechal-Drouard L."/>
            <person name="Marshall W.F."/>
            <person name="Qu L.H."/>
            <person name="Nelson D.R."/>
            <person name="Sanderfoot A.A."/>
            <person name="Spalding M.H."/>
            <person name="Kapitonov V.V."/>
            <person name="Ren Q."/>
            <person name="Ferris P."/>
            <person name="Lindquist E."/>
            <person name="Shapiro H."/>
            <person name="Lucas S.M."/>
            <person name="Grimwood J."/>
            <person name="Schmutz J."/>
            <person name="Cardol P."/>
            <person name="Cerutti H."/>
            <person name="Chanfreau G."/>
            <person name="Chen C.L."/>
            <person name="Cognat V."/>
            <person name="Croft M.T."/>
            <person name="Dent R."/>
            <person name="Dutcher S."/>
            <person name="Fernandez E."/>
            <person name="Fukuzawa H."/>
            <person name="Gonzalez-Ballester D."/>
            <person name="Gonzalez-Halphen D."/>
            <person name="Hallmann A."/>
            <person name="Hanikenne M."/>
            <person name="Hippler M."/>
            <person name="Inwood W."/>
            <person name="Jabbari K."/>
            <person name="Kalanon M."/>
            <person name="Kuras R."/>
            <person name="Lefebvre P.A."/>
            <person name="Lemaire S.D."/>
            <person name="Lobanov A.V."/>
            <person name="Lohr M."/>
            <person name="Manuell A."/>
            <person name="Meier I."/>
            <person name="Mets L."/>
            <person name="Mittag M."/>
            <person name="Mittelmeier T."/>
            <person name="Moroney J.V."/>
            <person name="Moseley J."/>
            <person name="Napoli C."/>
            <person name="Nedelcu A.M."/>
            <person name="Niyogi K."/>
            <person name="Novoselov S.V."/>
            <person name="Paulsen I.T."/>
            <person name="Pazour G."/>
            <person name="Purton S."/>
            <person name="Ral J.P."/>
            <person name="Riano-Pachon D.M."/>
            <person name="Riekhof W."/>
            <person name="Rymarquis L."/>
            <person name="Schroda M."/>
            <person name="Stern D."/>
            <person name="Umen J."/>
            <person name="Willows R."/>
            <person name="Wilson N."/>
            <person name="Zimmer S.L."/>
            <person name="Allmer J."/>
            <person name="Balk J."/>
            <person name="Bisova K."/>
            <person name="Chen C.J."/>
            <person name="Elias M."/>
            <person name="Gendler K."/>
            <person name="Hauser C."/>
            <person name="Lamb M.R."/>
            <person name="Ledford H."/>
            <person name="Long J.C."/>
            <person name="Minagawa J."/>
            <person name="Page M.D."/>
            <person name="Pan J."/>
            <person name="Pootakham W."/>
            <person name="Roje S."/>
            <person name="Rose A."/>
            <person name="Stahlberg E."/>
            <person name="Terauchi A.M."/>
            <person name="Yang P."/>
            <person name="Ball S."/>
            <person name="Bowler C."/>
            <person name="Dieckmann C.L."/>
            <person name="Gladyshev V.N."/>
            <person name="Green P."/>
            <person name="Jorgensen R."/>
            <person name="Mayfield S."/>
            <person name="Mueller-Roeber B."/>
            <person name="Rajamani S."/>
            <person name="Sayre R.T."/>
            <person name="Brokstein P."/>
            <person name="Dubchak I."/>
            <person name="Goodstein D."/>
            <person name="Hornick L."/>
            <person name="Huang Y.W."/>
            <person name="Jhaveri J."/>
            <person name="Luo Y."/>
            <person name="Martinez D."/>
            <person name="Ngau W.C."/>
            <person name="Otillar B."/>
            <person name="Poliakov A."/>
            <person name="Porter A."/>
            <person name="Szajkowski L."/>
            <person name="Werner G."/>
            <person name="Zhou K."/>
            <person name="Grigoriev I.V."/>
            <person name="Rokhsar D.S."/>
            <person name="Grossman A.R."/>
        </authorList>
    </citation>
    <scope>NUCLEOTIDE SEQUENCE [LARGE SCALE GENOMIC DNA]</scope>
    <source>
        <strain evidence="3">CC-503</strain>
    </source>
</reference>
<dbReference type="Gramene" id="PNW79389">
    <property type="protein sequence ID" value="PNW79389"/>
    <property type="gene ID" value="CHLRE_09g413123v5"/>
</dbReference>
<feature type="compositionally biased region" description="Polar residues" evidence="1">
    <location>
        <begin position="64"/>
        <end position="90"/>
    </location>
</feature>
<evidence type="ECO:0000313" key="3">
    <source>
        <dbReference type="Proteomes" id="UP000006906"/>
    </source>
</evidence>
<gene>
    <name evidence="2" type="ORF">CHLRE_09g413123v5</name>
</gene>
<organism evidence="2 3">
    <name type="scientific">Chlamydomonas reinhardtii</name>
    <name type="common">Chlamydomonas smithii</name>
    <dbReference type="NCBI Taxonomy" id="3055"/>
    <lineage>
        <taxon>Eukaryota</taxon>
        <taxon>Viridiplantae</taxon>
        <taxon>Chlorophyta</taxon>
        <taxon>core chlorophytes</taxon>
        <taxon>Chlorophyceae</taxon>
        <taxon>CS clade</taxon>
        <taxon>Chlamydomonadales</taxon>
        <taxon>Chlamydomonadaceae</taxon>
        <taxon>Chlamydomonas</taxon>
    </lineage>
</organism>
<sequence>MPRACASWVSRWATRNQVTWLSAAQSESGAQAACVPKENMGCASTQVGTGKFPIQRRQQVASECPQKNKQTPSEQCRIQQQPSGPSSAATALQRAAMKGRGSAALRNGGSWAVDPPAPRPAASSIAFLIEDGAGGVNEESYQALVQQAAGQPADSKENLSTPLPLQPTACYAMLVSTGR</sequence>
<dbReference type="KEGG" id="cre:CHLRE_09g413123v5"/>